<dbReference type="EC" id="4.2.1.113" evidence="5 6"/>
<dbReference type="Gene3D" id="3.20.20.120">
    <property type="entry name" value="Enolase-like C-terminal domain"/>
    <property type="match status" value="1"/>
</dbReference>
<keyword evidence="2" id="KW-0479">Metal-binding</keyword>
<dbReference type="InterPro" id="IPR029065">
    <property type="entry name" value="Enolase_C-like"/>
</dbReference>
<dbReference type="GO" id="GO:0009234">
    <property type="term" value="P:menaquinone biosynthetic process"/>
    <property type="evidence" value="ECO:0007669"/>
    <property type="project" value="UniProtKB-UniRule"/>
</dbReference>
<dbReference type="RefSeq" id="WP_166289972.1">
    <property type="nucleotide sequence ID" value="NZ_CP049863.1"/>
</dbReference>
<dbReference type="SFLD" id="SFLDG00180">
    <property type="entry name" value="muconate_cycloisomerase"/>
    <property type="match status" value="1"/>
</dbReference>
<dbReference type="AlphaFoldDB" id="A0A6G7XEA6"/>
<dbReference type="KEGG" id="lvi:G7068_05435"/>
<gene>
    <name evidence="8" type="primary">menC</name>
    <name evidence="8" type="ORF">G7068_05435</name>
</gene>
<dbReference type="InterPro" id="IPR010197">
    <property type="entry name" value="OSBS/NAAAR"/>
</dbReference>
<accession>A0A6G7XEA6</accession>
<proteinExistence type="predicted"/>
<dbReference type="Gene3D" id="3.30.390.10">
    <property type="entry name" value="Enolase-like, N-terminal domain"/>
    <property type="match status" value="1"/>
</dbReference>
<evidence type="ECO:0000313" key="8">
    <source>
        <dbReference type="EMBL" id="QIK62708.1"/>
    </source>
</evidence>
<dbReference type="SUPFAM" id="SSF54826">
    <property type="entry name" value="Enolase N-terminal domain-like"/>
    <property type="match status" value="1"/>
</dbReference>
<dbReference type="PANTHER" id="PTHR48073:SF5">
    <property type="entry name" value="O-SUCCINYLBENZOATE SYNTHASE"/>
    <property type="match status" value="1"/>
</dbReference>
<dbReference type="Pfam" id="PF13378">
    <property type="entry name" value="MR_MLE_C"/>
    <property type="match status" value="1"/>
</dbReference>
<sequence length="386" mass="42036">MRIERVRLLKLRIPLLHSFETSSHRKSGIEHILVEFSDADGTIGWGEIASPNDPFFCSETTETTWFVAERYLVPLVLGVEWDHPEQLEAAWSKVRGHEFAKAGFSGAAWDLVAKRDGVSLSKALGGTRSEVVAGVSLGIEKTIDELLAQVQAQLDAGYGRVKLKIAPGWDVDVITAVRSAFPDVDLHVDANAAYPSTEQSFQTFQALDAFGLTMFEQPFAMRDFLAHAELQQRVETPICLDESIVTIEDIETMLRLDAGRVVNIKVSRMAGLTQARRAHDVTANAGIPVWCGGMHEFGIGRSANLAISSLPNFLFPSDVSGSDKYFARDIVEPPIRASEGVVPVPTNPGIGLTVDSEWMLENAGWVFDSADAAETKNAALLIGVAS</sequence>
<dbReference type="SUPFAM" id="SSF51604">
    <property type="entry name" value="Enolase C-terminal domain-like"/>
    <property type="match status" value="1"/>
</dbReference>
<protein>
    <recommendedName>
        <fullName evidence="5 6">o-succinylbenzoate synthase</fullName>
        <ecNumber evidence="5 6">4.2.1.113</ecNumber>
    </recommendedName>
</protein>
<dbReference type="EMBL" id="CP049863">
    <property type="protein sequence ID" value="QIK62708.1"/>
    <property type="molecule type" value="Genomic_DNA"/>
</dbReference>
<evidence type="ECO:0000256" key="3">
    <source>
        <dbReference type="ARBA" id="ARBA00022842"/>
    </source>
</evidence>
<dbReference type="InterPro" id="IPR013341">
    <property type="entry name" value="Mandelate_racemase_N_dom"/>
</dbReference>
<dbReference type="InterPro" id="IPR029017">
    <property type="entry name" value="Enolase-like_N"/>
</dbReference>
<keyword evidence="4 8" id="KW-0456">Lyase</keyword>
<dbReference type="InterPro" id="IPR013342">
    <property type="entry name" value="Mandelate_racemase_C"/>
</dbReference>
<evidence type="ECO:0000313" key="9">
    <source>
        <dbReference type="Proteomes" id="UP000502677"/>
    </source>
</evidence>
<dbReference type="NCBIfam" id="TIGR01928">
    <property type="entry name" value="menC_lowGC_arch"/>
    <property type="match status" value="1"/>
</dbReference>
<dbReference type="SFLD" id="SFLDS00001">
    <property type="entry name" value="Enolase"/>
    <property type="match status" value="1"/>
</dbReference>
<dbReference type="PANTHER" id="PTHR48073">
    <property type="entry name" value="O-SUCCINYLBENZOATE SYNTHASE-RELATED"/>
    <property type="match status" value="1"/>
</dbReference>
<comment type="cofactor">
    <cofactor evidence="1">
        <name>a divalent metal cation</name>
        <dbReference type="ChEBI" id="CHEBI:60240"/>
    </cofactor>
</comment>
<dbReference type="GO" id="GO:0046872">
    <property type="term" value="F:metal ion binding"/>
    <property type="evidence" value="ECO:0007669"/>
    <property type="project" value="UniProtKB-KW"/>
</dbReference>
<keyword evidence="3" id="KW-0460">Magnesium</keyword>
<dbReference type="SMART" id="SM00922">
    <property type="entry name" value="MR_MLE"/>
    <property type="match status" value="1"/>
</dbReference>
<dbReference type="Pfam" id="PF02746">
    <property type="entry name" value="MR_MLE_N"/>
    <property type="match status" value="1"/>
</dbReference>
<feature type="domain" description="Mandelate racemase/muconate lactonizing enzyme C-terminal" evidence="7">
    <location>
        <begin position="143"/>
        <end position="237"/>
    </location>
</feature>
<evidence type="ECO:0000256" key="5">
    <source>
        <dbReference type="ARBA" id="ARBA00029491"/>
    </source>
</evidence>
<dbReference type="UniPathway" id="UPA00079"/>
<evidence type="ECO:0000259" key="7">
    <source>
        <dbReference type="SMART" id="SM00922"/>
    </source>
</evidence>
<organism evidence="8 9">
    <name type="scientific">Leucobacter viscericola</name>
    <dbReference type="NCBI Taxonomy" id="2714935"/>
    <lineage>
        <taxon>Bacteria</taxon>
        <taxon>Bacillati</taxon>
        <taxon>Actinomycetota</taxon>
        <taxon>Actinomycetes</taxon>
        <taxon>Micrococcales</taxon>
        <taxon>Microbacteriaceae</taxon>
        <taxon>Leucobacter</taxon>
    </lineage>
</organism>
<dbReference type="GO" id="GO:0043748">
    <property type="term" value="F:O-succinylbenzoate synthase activity"/>
    <property type="evidence" value="ECO:0007669"/>
    <property type="project" value="UniProtKB-EC"/>
</dbReference>
<evidence type="ECO:0000256" key="1">
    <source>
        <dbReference type="ARBA" id="ARBA00001968"/>
    </source>
</evidence>
<dbReference type="SFLD" id="SFLDF00009">
    <property type="entry name" value="o-succinylbenzoate_synthase"/>
    <property type="match status" value="1"/>
</dbReference>
<dbReference type="InterPro" id="IPR036849">
    <property type="entry name" value="Enolase-like_C_sf"/>
</dbReference>
<dbReference type="GO" id="GO:0016854">
    <property type="term" value="F:racemase and epimerase activity"/>
    <property type="evidence" value="ECO:0007669"/>
    <property type="project" value="UniProtKB-ARBA"/>
</dbReference>
<evidence type="ECO:0000256" key="2">
    <source>
        <dbReference type="ARBA" id="ARBA00022723"/>
    </source>
</evidence>
<dbReference type="Proteomes" id="UP000502677">
    <property type="component" value="Chromosome"/>
</dbReference>
<evidence type="ECO:0000256" key="4">
    <source>
        <dbReference type="ARBA" id="ARBA00023239"/>
    </source>
</evidence>
<evidence type="ECO:0000256" key="6">
    <source>
        <dbReference type="NCBIfam" id="TIGR01928"/>
    </source>
</evidence>
<dbReference type="UniPathway" id="UPA01057">
    <property type="reaction ID" value="UER00165"/>
</dbReference>
<name>A0A6G7XEA6_9MICO</name>
<reference evidence="8 9" key="1">
    <citation type="submission" date="2020-03" db="EMBL/GenBank/DDBJ databases">
        <title>Leucobacter sp. nov., isolated from beetles.</title>
        <authorList>
            <person name="Hyun D.-W."/>
            <person name="Bae J.-W."/>
        </authorList>
    </citation>
    <scope>NUCLEOTIDE SEQUENCE [LARGE SCALE GENOMIC DNA]</scope>
    <source>
        <strain evidence="8 9">HDW9C</strain>
    </source>
</reference>
<keyword evidence="9" id="KW-1185">Reference proteome</keyword>